<gene>
    <name evidence="1" type="ORF">VNO78_33317</name>
</gene>
<dbReference type="EMBL" id="JAYMYS010000009">
    <property type="protein sequence ID" value="KAK7380798.1"/>
    <property type="molecule type" value="Genomic_DNA"/>
</dbReference>
<name>A0AAN9P3V7_PSOTE</name>
<sequence>MTTAKCGVCPHLTSSTKFSGGCLKQEFHHSVGESDAPADFIAGTLQGESDAPADFIAADTSAKLCMMLDFLGDPGSLTGVDVARHRLEDWKKEWYCAGIYIFQPLELIYYGQHSGVVGLTKGELYKTLSNCEIANHGYDKVMMWLHMNMERDGSLYGP</sequence>
<evidence type="ECO:0000313" key="1">
    <source>
        <dbReference type="EMBL" id="KAK7380798.1"/>
    </source>
</evidence>
<proteinExistence type="predicted"/>
<accession>A0AAN9P3V7</accession>
<keyword evidence="2" id="KW-1185">Reference proteome</keyword>
<comment type="caution">
    <text evidence="1">The sequence shown here is derived from an EMBL/GenBank/DDBJ whole genome shotgun (WGS) entry which is preliminary data.</text>
</comment>
<evidence type="ECO:0000313" key="2">
    <source>
        <dbReference type="Proteomes" id="UP001386955"/>
    </source>
</evidence>
<dbReference type="AlphaFoldDB" id="A0AAN9P3V7"/>
<protein>
    <submittedName>
        <fullName evidence="1">Uncharacterized protein</fullName>
    </submittedName>
</protein>
<dbReference type="Proteomes" id="UP001386955">
    <property type="component" value="Unassembled WGS sequence"/>
</dbReference>
<organism evidence="1 2">
    <name type="scientific">Psophocarpus tetragonolobus</name>
    <name type="common">Winged bean</name>
    <name type="synonym">Dolichos tetragonolobus</name>
    <dbReference type="NCBI Taxonomy" id="3891"/>
    <lineage>
        <taxon>Eukaryota</taxon>
        <taxon>Viridiplantae</taxon>
        <taxon>Streptophyta</taxon>
        <taxon>Embryophyta</taxon>
        <taxon>Tracheophyta</taxon>
        <taxon>Spermatophyta</taxon>
        <taxon>Magnoliopsida</taxon>
        <taxon>eudicotyledons</taxon>
        <taxon>Gunneridae</taxon>
        <taxon>Pentapetalae</taxon>
        <taxon>rosids</taxon>
        <taxon>fabids</taxon>
        <taxon>Fabales</taxon>
        <taxon>Fabaceae</taxon>
        <taxon>Papilionoideae</taxon>
        <taxon>50 kb inversion clade</taxon>
        <taxon>NPAAA clade</taxon>
        <taxon>indigoferoid/millettioid clade</taxon>
        <taxon>Phaseoleae</taxon>
        <taxon>Psophocarpus</taxon>
    </lineage>
</organism>
<reference evidence="1 2" key="1">
    <citation type="submission" date="2024-01" db="EMBL/GenBank/DDBJ databases">
        <title>The genomes of 5 underutilized Papilionoideae crops provide insights into root nodulation and disease resistanc.</title>
        <authorList>
            <person name="Jiang F."/>
        </authorList>
    </citation>
    <scope>NUCLEOTIDE SEQUENCE [LARGE SCALE GENOMIC DNA]</scope>
    <source>
        <strain evidence="1">DUOXIRENSHENG_FW03</strain>
        <tissue evidence="1">Leaves</tissue>
    </source>
</reference>